<dbReference type="InParanoid" id="I3EGS8"/>
<name>I3EGS8_NEMP3</name>
<proteinExistence type="predicted"/>
<dbReference type="AlphaFoldDB" id="I3EGS8"/>
<dbReference type="HOGENOM" id="CLU_009683_3_2_1"/>
<keyword evidence="2" id="KW-1185">Reference proteome</keyword>
<organism evidence="1 2">
    <name type="scientific">Nematocida parisii (strain ERTm3)</name>
    <name type="common">Nematode killer fungus</name>
    <dbReference type="NCBI Taxonomy" id="935791"/>
    <lineage>
        <taxon>Eukaryota</taxon>
        <taxon>Fungi</taxon>
        <taxon>Fungi incertae sedis</taxon>
        <taxon>Microsporidia</taxon>
        <taxon>Nematocida</taxon>
    </lineage>
</organism>
<reference evidence="1" key="1">
    <citation type="submission" date="2011-01" db="EMBL/GenBank/DDBJ databases">
        <title>The Genome Sequence of Nematocida parisii strain ERTm3.</title>
        <authorList>
            <consortium name="The Broad Institute Genome Sequencing Platform"/>
            <consortium name="The Broad Institute Genome Sequencing Center for Infectious Disease"/>
            <person name="Cuomo C."/>
            <person name="Troemel E."/>
            <person name="Young S.K."/>
            <person name="Zeng Q."/>
            <person name="Gargeya S."/>
            <person name="Fitzgerald M."/>
            <person name="Haas B."/>
            <person name="Abouelleil A."/>
            <person name="Alvarado L."/>
            <person name="Arachchi H.M."/>
            <person name="Berlin A."/>
            <person name="Chapman S.B."/>
            <person name="Gearin G."/>
            <person name="Goldberg J."/>
            <person name="Griggs A."/>
            <person name="Gujja S."/>
            <person name="Hansen M."/>
            <person name="Heiman D."/>
            <person name="Howarth C."/>
            <person name="Larimer J."/>
            <person name="Lui A."/>
            <person name="MacDonald P.J.P."/>
            <person name="McCowen C."/>
            <person name="Montmayeur A."/>
            <person name="Murphy C."/>
            <person name="Neiman D."/>
            <person name="Pearson M."/>
            <person name="Priest M."/>
            <person name="Roberts A."/>
            <person name="Saif S."/>
            <person name="Shea T."/>
            <person name="Sisk P."/>
            <person name="Stolte C."/>
            <person name="Sykes S."/>
            <person name="Wortman J."/>
            <person name="Nusbaum C."/>
            <person name="Birren B."/>
        </authorList>
    </citation>
    <scope>NUCLEOTIDE SEQUENCE</scope>
    <source>
        <strain evidence="1">ERTm3</strain>
    </source>
</reference>
<sequence length="709" mass="84023">MIDLHLKFIKNNEEITVKQEKTKNIINFFINNRNNPIIEKYNYTEPETYENFYTAKFLYNPKILIYSYIYEHITKKEEMLGFIRTVYDLLYECMNTPIYTTKNTKKTDISILSNTKKFANSLYKKYFIEVLPSNRIFRYSPVNELVKYKNRTISNNLPIILHNPNVTLNREYIQPTGGIWLLKLIKCITYNPITHKYTTDHLPNANFKLINFIKKVKNYFPTDLSTEIGKTWNSSFYGIINENSALFNTQGIISTLEVISKLTSNHTRNKHFIMFKENIRKYGNTGMLYKEIELYTKEFLKPLFKSYYLFPNTENKNTKDLDIKIFIENFSILNIPKNKTYDVFGKIFIRFITHEQEEGIILDINESGIDFYTEKRKIHQLPDTAEHWLRYKVDYVKKRNKNFYGFLFLNFLKMQLRLLNKENTGNINYLIETVNLIINNDKNKVDRLFLGGRIENIFYKEDILVCYLLHIVYLKKSKLSTQFITNILGSEELSDHCVQSILLPIVIYTGIYSECKKLLHLDLLHNYLNIPIHITQLLKILEYLISINSPEILTQWFKSFIGLDWPNTYSVYELLKYAPIKIKLGVLDCISNNGNTVDYIKKLVKIVKKTKNIRYNGNCHIRKSNEIFLIFLGISCHNKTKYTNIIKYCYDSIVYNNSITLIYTGDTSPVYIRTVYQVLVQEKMRLCVKSSGIRKYKAVLYSYRIYLDK</sequence>
<evidence type="ECO:0000313" key="2">
    <source>
        <dbReference type="Proteomes" id="UP000002872"/>
    </source>
</evidence>
<accession>I3EGS8</accession>
<evidence type="ECO:0000313" key="1">
    <source>
        <dbReference type="EMBL" id="EIJ88425.1"/>
    </source>
</evidence>
<dbReference type="EMBL" id="GL870878">
    <property type="protein sequence ID" value="EIJ88425.1"/>
    <property type="molecule type" value="Genomic_DNA"/>
</dbReference>
<protein>
    <submittedName>
        <fullName evidence="1">Uncharacterized protein</fullName>
    </submittedName>
</protein>
<dbReference type="OrthoDB" id="10313836at2759"/>
<dbReference type="Proteomes" id="UP000002872">
    <property type="component" value="Unassembled WGS sequence"/>
</dbReference>
<gene>
    <name evidence="1" type="ORF">NEQG_01115</name>
</gene>
<dbReference type="VEuPathDB" id="MicrosporidiaDB:NEQG_01115"/>